<evidence type="ECO:0000313" key="1">
    <source>
        <dbReference type="EMBL" id="PHP66465.1"/>
    </source>
</evidence>
<reference evidence="1 2" key="1">
    <citation type="submission" date="2017-10" db="EMBL/GenBank/DDBJ databases">
        <title>Sedimentibacterium mangrovi gen. nov., sp. nov., a novel member of family Phyllobacteriacea isolated from mangrove sediment.</title>
        <authorList>
            <person name="Liao H."/>
            <person name="Tian Y."/>
        </authorList>
    </citation>
    <scope>NUCLEOTIDE SEQUENCE [LARGE SCALE GENOMIC DNA]</scope>
    <source>
        <strain evidence="1 2">X9-2-2</strain>
    </source>
</reference>
<gene>
    <name evidence="1" type="ORF">CSC94_14395</name>
</gene>
<dbReference type="EMBL" id="PDVP01000008">
    <property type="protein sequence ID" value="PHP66465.1"/>
    <property type="molecule type" value="Genomic_DNA"/>
</dbReference>
<dbReference type="AlphaFoldDB" id="A0A2G1QLQ4"/>
<name>A0A2G1QLQ4_9HYPH</name>
<evidence type="ECO:0000313" key="2">
    <source>
        <dbReference type="Proteomes" id="UP000221168"/>
    </source>
</evidence>
<comment type="caution">
    <text evidence="1">The sequence shown here is derived from an EMBL/GenBank/DDBJ whole genome shotgun (WGS) entry which is preliminary data.</text>
</comment>
<accession>A0A2G1QLQ4</accession>
<organism evidence="1 2">
    <name type="scientific">Zhengella mangrovi</name>
    <dbReference type="NCBI Taxonomy" id="1982044"/>
    <lineage>
        <taxon>Bacteria</taxon>
        <taxon>Pseudomonadati</taxon>
        <taxon>Pseudomonadota</taxon>
        <taxon>Alphaproteobacteria</taxon>
        <taxon>Hyphomicrobiales</taxon>
        <taxon>Notoacmeibacteraceae</taxon>
        <taxon>Zhengella</taxon>
    </lineage>
</organism>
<keyword evidence="2" id="KW-1185">Reference proteome</keyword>
<sequence length="164" mass="17845">MDGKMAEREFTGKHMLAVLVLFFGTIISVNLTLAYFANSTWSGLVVHNSYVASQHFNEEQAIARKHAALGWHPSVAYEGGELRFKLLDAKGSPVATDGVKVKLMRPAHEGLDQVIALEDKGAGMHTVATDLVGGQWVVEVLAEAGLETPYRYATRMFVKGEGAK</sequence>
<dbReference type="Proteomes" id="UP000221168">
    <property type="component" value="Unassembled WGS sequence"/>
</dbReference>
<dbReference type="InterPro" id="IPR008620">
    <property type="entry name" value="FixH"/>
</dbReference>
<dbReference type="InterPro" id="IPR018037">
    <property type="entry name" value="FixH_proteobacterial"/>
</dbReference>
<protein>
    <submittedName>
        <fullName evidence="1">Cytochrome oxidase</fullName>
    </submittedName>
</protein>
<dbReference type="PIRSF" id="PIRSF011386">
    <property type="entry name" value="FixH"/>
    <property type="match status" value="1"/>
</dbReference>
<dbReference type="OrthoDB" id="1495896at2"/>
<proteinExistence type="predicted"/>
<dbReference type="Pfam" id="PF05751">
    <property type="entry name" value="FixH"/>
    <property type="match status" value="1"/>
</dbReference>